<dbReference type="AlphaFoldDB" id="A0A4R3NQZ9"/>
<dbReference type="EMBL" id="SMAR01000018">
    <property type="protein sequence ID" value="TCT37462.1"/>
    <property type="molecule type" value="Genomic_DNA"/>
</dbReference>
<keyword evidence="3" id="KW-1185">Reference proteome</keyword>
<accession>A0A4R3NQZ9</accession>
<protein>
    <submittedName>
        <fullName evidence="2">Uncharacterized protein</fullName>
    </submittedName>
</protein>
<name>A0A4R3NQZ9_9HYPH</name>
<reference evidence="2 3" key="1">
    <citation type="submission" date="2019-03" db="EMBL/GenBank/DDBJ databases">
        <title>Freshwater and sediment microbial communities from various areas in North America, analyzing microbe dynamics in response to fracking.</title>
        <authorList>
            <person name="Lamendella R."/>
        </authorList>
    </citation>
    <scope>NUCLEOTIDE SEQUENCE [LARGE SCALE GENOMIC DNA]</scope>
    <source>
        <strain evidence="2 3">175.2</strain>
    </source>
</reference>
<evidence type="ECO:0000313" key="3">
    <source>
        <dbReference type="Proteomes" id="UP000295097"/>
    </source>
</evidence>
<gene>
    <name evidence="2" type="ORF">EDC90_101839</name>
</gene>
<dbReference type="RefSeq" id="WP_132312007.1">
    <property type="nucleotide sequence ID" value="NZ_SMAR01000018.1"/>
</dbReference>
<evidence type="ECO:0000313" key="2">
    <source>
        <dbReference type="EMBL" id="TCT37462.1"/>
    </source>
</evidence>
<feature type="region of interest" description="Disordered" evidence="1">
    <location>
        <begin position="72"/>
        <end position="115"/>
    </location>
</feature>
<sequence length="180" mass="19364">MTKTSLAYFEKLPKWCIPGLQSAYDNIAGGHFSDAAVFRSLSKEFEGIGEKPPTREVFYAWVKAIAAGDVKRPGGADEAAAAVRSGKNNKPRQAEKERGEAPPPIPTPSADPFVTEEGRLPPLTPLYSSVETDVAASLKNVREQLIRDTANALSRDIQKTAEQIVDTQLRALMAPEGGAA</sequence>
<comment type="caution">
    <text evidence="2">The sequence shown here is derived from an EMBL/GenBank/DDBJ whole genome shotgun (WGS) entry which is preliminary data.</text>
</comment>
<organism evidence="2 3">
    <name type="scientific">Martelella mediterranea</name>
    <dbReference type="NCBI Taxonomy" id="293089"/>
    <lineage>
        <taxon>Bacteria</taxon>
        <taxon>Pseudomonadati</taxon>
        <taxon>Pseudomonadota</taxon>
        <taxon>Alphaproteobacteria</taxon>
        <taxon>Hyphomicrobiales</taxon>
        <taxon>Aurantimonadaceae</taxon>
        <taxon>Martelella</taxon>
    </lineage>
</organism>
<proteinExistence type="predicted"/>
<dbReference type="Proteomes" id="UP000295097">
    <property type="component" value="Unassembled WGS sequence"/>
</dbReference>
<evidence type="ECO:0000256" key="1">
    <source>
        <dbReference type="SAM" id="MobiDB-lite"/>
    </source>
</evidence>